<organism evidence="1 2">
    <name type="scientific">Aphis glycines</name>
    <name type="common">Soybean aphid</name>
    <dbReference type="NCBI Taxonomy" id="307491"/>
    <lineage>
        <taxon>Eukaryota</taxon>
        <taxon>Metazoa</taxon>
        <taxon>Ecdysozoa</taxon>
        <taxon>Arthropoda</taxon>
        <taxon>Hexapoda</taxon>
        <taxon>Insecta</taxon>
        <taxon>Pterygota</taxon>
        <taxon>Neoptera</taxon>
        <taxon>Paraneoptera</taxon>
        <taxon>Hemiptera</taxon>
        <taxon>Sternorrhyncha</taxon>
        <taxon>Aphidomorpha</taxon>
        <taxon>Aphidoidea</taxon>
        <taxon>Aphididae</taxon>
        <taxon>Aphidini</taxon>
        <taxon>Aphis</taxon>
        <taxon>Aphis</taxon>
    </lineage>
</organism>
<evidence type="ECO:0000313" key="1">
    <source>
        <dbReference type="EMBL" id="KAE9531460.1"/>
    </source>
</evidence>
<keyword evidence="2" id="KW-1185">Reference proteome</keyword>
<evidence type="ECO:0000313" key="2">
    <source>
        <dbReference type="Proteomes" id="UP000475862"/>
    </source>
</evidence>
<dbReference type="PANTHER" id="PTHR33053">
    <property type="entry name" value="PROTEIN, PUTATIVE-RELATED"/>
    <property type="match status" value="1"/>
</dbReference>
<accession>A0A6G0TFI6</accession>
<sequence length="193" mass="22342">MISNLYSIFVQDTIRLIISVDGLPLSKSSGSFFWPILGYLRQRYQFVFPIGIYWGNKKPDNSNKFIKFFVDKIKQLISNGINVKQYTDNNTLINVYKNITIDAFCFEQPTKSFILHTKFHSGFYSCTTASVNSWHVFLHLSSIDDTSWFIKLFSFSLMVHKAKILNTGIIKLKIEIINIQSKIYFLVVSQPIS</sequence>
<proteinExistence type="predicted"/>
<dbReference type="PANTHER" id="PTHR33053:SF9">
    <property type="entry name" value="AGAP000105-PA"/>
    <property type="match status" value="1"/>
</dbReference>
<reference evidence="1 2" key="1">
    <citation type="submission" date="2019-08" db="EMBL/GenBank/DDBJ databases">
        <title>The genome of the soybean aphid Biotype 1, its phylome, world population structure and adaptation to the North American continent.</title>
        <authorList>
            <person name="Giordano R."/>
            <person name="Donthu R.K."/>
            <person name="Hernandez A.G."/>
            <person name="Wright C.L."/>
            <person name="Zimin A.V."/>
        </authorList>
    </citation>
    <scope>NUCLEOTIDE SEQUENCE [LARGE SCALE GENOMIC DNA]</scope>
    <source>
        <tissue evidence="1">Whole aphids</tissue>
    </source>
</reference>
<protein>
    <submittedName>
        <fullName evidence="1">Uncharacterized protein</fullName>
    </submittedName>
</protein>
<dbReference type="Proteomes" id="UP000475862">
    <property type="component" value="Unassembled WGS sequence"/>
</dbReference>
<dbReference type="EMBL" id="VYZN01000041">
    <property type="protein sequence ID" value="KAE9531460.1"/>
    <property type="molecule type" value="Genomic_DNA"/>
</dbReference>
<dbReference type="OrthoDB" id="6622109at2759"/>
<dbReference type="AlphaFoldDB" id="A0A6G0TFI6"/>
<name>A0A6G0TFI6_APHGL</name>
<gene>
    <name evidence="1" type="ORF">AGLY_010666</name>
</gene>
<comment type="caution">
    <text evidence="1">The sequence shown here is derived from an EMBL/GenBank/DDBJ whole genome shotgun (WGS) entry which is preliminary data.</text>
</comment>